<keyword evidence="6 8" id="KW-0560">Oxidoreductase</keyword>
<dbReference type="GO" id="GO:0046654">
    <property type="term" value="P:tetrahydrofolate biosynthetic process"/>
    <property type="evidence" value="ECO:0007669"/>
    <property type="project" value="InterPro"/>
</dbReference>
<keyword evidence="4" id="KW-0554">One-carbon metabolism</keyword>
<evidence type="ECO:0000256" key="2">
    <source>
        <dbReference type="ARBA" id="ARBA00009539"/>
    </source>
</evidence>
<dbReference type="GO" id="GO:0004146">
    <property type="term" value="F:dihydrofolate reductase activity"/>
    <property type="evidence" value="ECO:0007669"/>
    <property type="project" value="UniProtKB-EC"/>
</dbReference>
<evidence type="ECO:0000256" key="6">
    <source>
        <dbReference type="ARBA" id="ARBA00023002"/>
    </source>
</evidence>
<protein>
    <recommendedName>
        <fullName evidence="3">dihydrofolate reductase</fullName>
        <ecNumber evidence="3">1.5.1.3</ecNumber>
    </recommendedName>
</protein>
<dbReference type="PANTHER" id="PTHR48069">
    <property type="entry name" value="DIHYDROFOLATE REDUCTASE"/>
    <property type="match status" value="1"/>
</dbReference>
<dbReference type="EMBL" id="JASNVU010000002">
    <property type="protein sequence ID" value="MDK4334253.1"/>
    <property type="molecule type" value="Genomic_DNA"/>
</dbReference>
<feature type="domain" description="DHFR" evidence="7">
    <location>
        <begin position="1"/>
        <end position="172"/>
    </location>
</feature>
<dbReference type="EC" id="1.5.1.3" evidence="3"/>
<dbReference type="InterPro" id="IPR024072">
    <property type="entry name" value="DHFR-like_dom_sf"/>
</dbReference>
<dbReference type="GO" id="GO:0050661">
    <property type="term" value="F:NADP binding"/>
    <property type="evidence" value="ECO:0007669"/>
    <property type="project" value="InterPro"/>
</dbReference>
<evidence type="ECO:0000256" key="5">
    <source>
        <dbReference type="ARBA" id="ARBA00022857"/>
    </source>
</evidence>
<organism evidence="8 9">
    <name type="scientific">Corynebacterium accolens</name>
    <dbReference type="NCBI Taxonomy" id="38284"/>
    <lineage>
        <taxon>Bacteria</taxon>
        <taxon>Bacillati</taxon>
        <taxon>Actinomycetota</taxon>
        <taxon>Actinomycetes</taxon>
        <taxon>Mycobacteriales</taxon>
        <taxon>Corynebacteriaceae</taxon>
        <taxon>Corynebacterium</taxon>
    </lineage>
</organism>
<accession>A0AAP4BWM2</accession>
<dbReference type="Pfam" id="PF00186">
    <property type="entry name" value="DHFR_1"/>
    <property type="match status" value="1"/>
</dbReference>
<dbReference type="Gene3D" id="3.40.430.10">
    <property type="entry name" value="Dihydrofolate Reductase, subunit A"/>
    <property type="match status" value="1"/>
</dbReference>
<name>A0AAP4BWM2_9CORY</name>
<proteinExistence type="inferred from homology"/>
<dbReference type="GO" id="GO:0006730">
    <property type="term" value="P:one-carbon metabolic process"/>
    <property type="evidence" value="ECO:0007669"/>
    <property type="project" value="UniProtKB-KW"/>
</dbReference>
<comment type="similarity">
    <text evidence="2">Belongs to the dihydrofolate reductase family.</text>
</comment>
<evidence type="ECO:0000313" key="9">
    <source>
        <dbReference type="Proteomes" id="UP001230317"/>
    </source>
</evidence>
<dbReference type="GO" id="GO:0046655">
    <property type="term" value="P:folic acid metabolic process"/>
    <property type="evidence" value="ECO:0007669"/>
    <property type="project" value="TreeGrafter"/>
</dbReference>
<dbReference type="PRINTS" id="PR00070">
    <property type="entry name" value="DHFR"/>
</dbReference>
<comment type="pathway">
    <text evidence="1">Cofactor biosynthesis; tetrahydrofolate biosynthesis; 5,6,7,8-tetrahydrofolate from 7,8-dihydrofolate: step 1/1.</text>
</comment>
<sequence length="176" mass="19267">MLGAIWAQSLDGIIGDGAQMPWHVPEDLKHFKDVTMGAPVIMGRKTWESLNPKFRPLPGRENYVLSSRAPGTWSAGATVGRTMPALADAWVIGGGQIYTAALDQVDRIEVTLMGVNIGDIYGEDAVFAPDIPDTFGLAYSTDWLTSDKGHLELPEQPASELPMKYRFLTYDRKDAA</sequence>
<evidence type="ECO:0000256" key="3">
    <source>
        <dbReference type="ARBA" id="ARBA00012856"/>
    </source>
</evidence>
<reference evidence="8" key="1">
    <citation type="submission" date="2023-05" db="EMBL/GenBank/DDBJ databases">
        <title>Metabolic capabilities are highly conserved among human nasal-associated Corynebacterium species in pangenomic analyses.</title>
        <authorList>
            <person name="Tran T.H."/>
            <person name="Roberts A.Q."/>
            <person name="Escapa I.F."/>
            <person name="Gao W."/>
            <person name="Conlan S."/>
            <person name="Kong H."/>
            <person name="Segre J.A."/>
            <person name="Kelly M.S."/>
            <person name="Lemon K.P."/>
        </authorList>
    </citation>
    <scope>NUCLEOTIDE SEQUENCE</scope>
    <source>
        <strain evidence="8">KPL2618</strain>
    </source>
</reference>
<dbReference type="RefSeq" id="WP_284641629.1">
    <property type="nucleotide sequence ID" value="NZ_CP100379.1"/>
</dbReference>
<dbReference type="AlphaFoldDB" id="A0AAP4BWM2"/>
<evidence type="ECO:0000256" key="4">
    <source>
        <dbReference type="ARBA" id="ARBA00022563"/>
    </source>
</evidence>
<dbReference type="Proteomes" id="UP001230317">
    <property type="component" value="Unassembled WGS sequence"/>
</dbReference>
<dbReference type="InterPro" id="IPR012259">
    <property type="entry name" value="DHFR"/>
</dbReference>
<dbReference type="InterPro" id="IPR001796">
    <property type="entry name" value="DHFR_dom"/>
</dbReference>
<keyword evidence="5" id="KW-0521">NADP</keyword>
<evidence type="ECO:0000256" key="1">
    <source>
        <dbReference type="ARBA" id="ARBA00004903"/>
    </source>
</evidence>
<dbReference type="GO" id="GO:0046452">
    <property type="term" value="P:dihydrofolate metabolic process"/>
    <property type="evidence" value="ECO:0007669"/>
    <property type="project" value="TreeGrafter"/>
</dbReference>
<dbReference type="SUPFAM" id="SSF53597">
    <property type="entry name" value="Dihydrofolate reductase-like"/>
    <property type="match status" value="1"/>
</dbReference>
<evidence type="ECO:0000259" key="7">
    <source>
        <dbReference type="PROSITE" id="PS51330"/>
    </source>
</evidence>
<dbReference type="GO" id="GO:0005829">
    <property type="term" value="C:cytosol"/>
    <property type="evidence" value="ECO:0007669"/>
    <property type="project" value="TreeGrafter"/>
</dbReference>
<gene>
    <name evidence="8" type="ORF">QPX58_02310</name>
</gene>
<dbReference type="PROSITE" id="PS51330">
    <property type="entry name" value="DHFR_2"/>
    <property type="match status" value="1"/>
</dbReference>
<dbReference type="CDD" id="cd00209">
    <property type="entry name" value="DHFR"/>
    <property type="match status" value="1"/>
</dbReference>
<evidence type="ECO:0000313" key="8">
    <source>
        <dbReference type="EMBL" id="MDK4334253.1"/>
    </source>
</evidence>
<dbReference type="PANTHER" id="PTHR48069:SF3">
    <property type="entry name" value="DIHYDROFOLATE REDUCTASE"/>
    <property type="match status" value="1"/>
</dbReference>
<comment type="caution">
    <text evidence="8">The sequence shown here is derived from an EMBL/GenBank/DDBJ whole genome shotgun (WGS) entry which is preliminary data.</text>
</comment>